<feature type="compositionally biased region" description="Pro residues" evidence="2">
    <location>
        <begin position="140"/>
        <end position="154"/>
    </location>
</feature>
<feature type="compositionally biased region" description="Pro residues" evidence="2">
    <location>
        <begin position="112"/>
        <end position="132"/>
    </location>
</feature>
<reference evidence="3" key="1">
    <citation type="submission" date="2022-06" db="EMBL/GenBank/DDBJ databases">
        <title>Genome Sequence of Candolleomyces eurysporus.</title>
        <authorList>
            <person name="Buettner E."/>
        </authorList>
    </citation>
    <scope>NUCLEOTIDE SEQUENCE</scope>
    <source>
        <strain evidence="3">VTCC 930004</strain>
    </source>
</reference>
<feature type="compositionally biased region" description="Polar residues" evidence="2">
    <location>
        <begin position="95"/>
        <end position="106"/>
    </location>
</feature>
<accession>A0A9W8MFU9</accession>
<sequence>MGEQANAQDLLVYNANPYGASMGTIAGRGESALLSTTLASNAALCNALQIIKDYSTELRELRGQLNDSERENAMLRTVPHWPRIELAETSAPAGSPQTWAEGNQAWQQQQRGPPPAFPPSGPQGYPQHPPQNPNFRHPGAPDPFPPPQQQPSPPQQHQRQGSEQWPGQSAYKTSMAHFKQNSPASWDRANSGSSDTSDEDGLDTEGPMRRGGQKRMQQTKRMEDPNRPDNVGGGSGTLGAGLSVGASVTATAGGTRMAVNFGDDRQAAAPVPPQAMAFNQGPRHAAPSTATPSRGHSPQPPAARRDPSPALGPSPPYVLQQQQPQQAPSPAPVSTDDLLAPPVSALAARFADPRRRSTEASSNEDDDAGSINIGSLSLPPQDKKKKKKHRNPFSIFSSKKK</sequence>
<feature type="compositionally biased region" description="Polar residues" evidence="2">
    <location>
        <begin position="179"/>
        <end position="195"/>
    </location>
</feature>
<dbReference type="EMBL" id="JANBPK010001039">
    <property type="protein sequence ID" value="KAJ2927054.1"/>
    <property type="molecule type" value="Genomic_DNA"/>
</dbReference>
<evidence type="ECO:0000313" key="3">
    <source>
        <dbReference type="EMBL" id="KAJ2927054.1"/>
    </source>
</evidence>
<evidence type="ECO:0000256" key="2">
    <source>
        <dbReference type="SAM" id="MobiDB-lite"/>
    </source>
</evidence>
<keyword evidence="4" id="KW-1185">Reference proteome</keyword>
<dbReference type="AlphaFoldDB" id="A0A9W8MFU9"/>
<feature type="non-terminal residue" evidence="3">
    <location>
        <position position="1"/>
    </location>
</feature>
<feature type="region of interest" description="Disordered" evidence="2">
    <location>
        <begin position="90"/>
        <end position="242"/>
    </location>
</feature>
<dbReference type="Proteomes" id="UP001140091">
    <property type="component" value="Unassembled WGS sequence"/>
</dbReference>
<evidence type="ECO:0000313" key="4">
    <source>
        <dbReference type="Proteomes" id="UP001140091"/>
    </source>
</evidence>
<feature type="compositionally biased region" description="Low complexity" evidence="2">
    <location>
        <begin position="317"/>
        <end position="328"/>
    </location>
</feature>
<keyword evidence="1" id="KW-0175">Coiled coil</keyword>
<protein>
    <submittedName>
        <fullName evidence="3">Uncharacterized protein</fullName>
    </submittedName>
</protein>
<name>A0A9W8MFU9_9AGAR</name>
<dbReference type="OrthoDB" id="10563640at2759"/>
<comment type="caution">
    <text evidence="3">The sequence shown here is derived from an EMBL/GenBank/DDBJ whole genome shotgun (WGS) entry which is preliminary data.</text>
</comment>
<feature type="compositionally biased region" description="Polar residues" evidence="2">
    <location>
        <begin position="161"/>
        <end position="172"/>
    </location>
</feature>
<feature type="region of interest" description="Disordered" evidence="2">
    <location>
        <begin position="261"/>
        <end position="401"/>
    </location>
</feature>
<organism evidence="3 4">
    <name type="scientific">Candolleomyces eurysporus</name>
    <dbReference type="NCBI Taxonomy" id="2828524"/>
    <lineage>
        <taxon>Eukaryota</taxon>
        <taxon>Fungi</taxon>
        <taxon>Dikarya</taxon>
        <taxon>Basidiomycota</taxon>
        <taxon>Agaricomycotina</taxon>
        <taxon>Agaricomycetes</taxon>
        <taxon>Agaricomycetidae</taxon>
        <taxon>Agaricales</taxon>
        <taxon>Agaricineae</taxon>
        <taxon>Psathyrellaceae</taxon>
        <taxon>Candolleomyces</taxon>
    </lineage>
</organism>
<gene>
    <name evidence="3" type="ORF">H1R20_g10070</name>
</gene>
<proteinExistence type="predicted"/>
<evidence type="ECO:0000256" key="1">
    <source>
        <dbReference type="SAM" id="Coils"/>
    </source>
</evidence>
<feature type="coiled-coil region" evidence="1">
    <location>
        <begin position="51"/>
        <end position="78"/>
    </location>
</feature>